<dbReference type="InterPro" id="IPR000412">
    <property type="entry name" value="ABC_2_transport"/>
</dbReference>
<evidence type="ECO:0000256" key="3">
    <source>
        <dbReference type="ARBA" id="ARBA00022989"/>
    </source>
</evidence>
<name>A0ABW7YSE8_9ACTN</name>
<keyword evidence="4 6" id="KW-0472">Membrane</keyword>
<dbReference type="PANTHER" id="PTHR43229">
    <property type="entry name" value="NODULATION PROTEIN J"/>
    <property type="match status" value="1"/>
</dbReference>
<evidence type="ECO:0000259" key="7">
    <source>
        <dbReference type="PROSITE" id="PS51012"/>
    </source>
</evidence>
<dbReference type="PROSITE" id="PS51012">
    <property type="entry name" value="ABC_TM2"/>
    <property type="match status" value="1"/>
</dbReference>
<keyword evidence="6" id="KW-1003">Cell membrane</keyword>
<keyword evidence="9" id="KW-1185">Reference proteome</keyword>
<feature type="domain" description="ABC transmembrane type-2" evidence="7">
    <location>
        <begin position="36"/>
        <end position="264"/>
    </location>
</feature>
<dbReference type="InterPro" id="IPR047817">
    <property type="entry name" value="ABC2_TM_bact-type"/>
</dbReference>
<comment type="subcellular location">
    <subcellularLocation>
        <location evidence="6">Cell membrane</location>
        <topology evidence="6">Multi-pass membrane protein</topology>
    </subcellularLocation>
    <subcellularLocation>
        <location evidence="1">Membrane</location>
        <topology evidence="1">Multi-pass membrane protein</topology>
    </subcellularLocation>
</comment>
<feature type="transmembrane region" description="Helical" evidence="6">
    <location>
        <begin position="242"/>
        <end position="261"/>
    </location>
</feature>
<sequence>MTTPGAAGTTGPSWWLRDAWLLAGRNVLRILRAPHLLVMYALIQPVMFILLFAYVFGGAIPVPGGNYVQYLLPAVFVMIVLFTSTGAVGVGIAEDMERGVMDRFRSLPMTRSSVLLGRLLSEMLRNLVSIVVMVACGLVVGFRFHAHPGRILLGFGLLLLLGFAFSWVAAYIGLLAGSVEAAQGMGMVWVFPFVFVSSAFVPTASMPDWLRAYADHSPVTVMIDTLRAWFAGRDAGSAAVQALAWAIGLTLVFMTLSVARFRRTSR</sequence>
<comment type="caution">
    <text evidence="8">The sequence shown here is derived from an EMBL/GenBank/DDBJ whole genome shotgun (WGS) entry which is preliminary data.</text>
</comment>
<dbReference type="PIRSF" id="PIRSF006648">
    <property type="entry name" value="DrrB"/>
    <property type="match status" value="1"/>
</dbReference>
<evidence type="ECO:0000256" key="4">
    <source>
        <dbReference type="ARBA" id="ARBA00023136"/>
    </source>
</evidence>
<reference evidence="8 9" key="1">
    <citation type="submission" date="2024-10" db="EMBL/GenBank/DDBJ databases">
        <title>The Natural Products Discovery Center: Release of the First 8490 Sequenced Strains for Exploring Actinobacteria Biosynthetic Diversity.</title>
        <authorList>
            <person name="Kalkreuter E."/>
            <person name="Kautsar S.A."/>
            <person name="Yang D."/>
            <person name="Bader C.D."/>
            <person name="Teijaro C.N."/>
            <person name="Fluegel L."/>
            <person name="Davis C.M."/>
            <person name="Simpson J.R."/>
            <person name="Lauterbach L."/>
            <person name="Steele A.D."/>
            <person name="Gui C."/>
            <person name="Meng S."/>
            <person name="Li G."/>
            <person name="Viehrig K."/>
            <person name="Ye F."/>
            <person name="Su P."/>
            <person name="Kiefer A.F."/>
            <person name="Nichols A."/>
            <person name="Cepeda A.J."/>
            <person name="Yan W."/>
            <person name="Fan B."/>
            <person name="Jiang Y."/>
            <person name="Adhikari A."/>
            <person name="Zheng C.-J."/>
            <person name="Schuster L."/>
            <person name="Cowan T.M."/>
            <person name="Smanski M.J."/>
            <person name="Chevrette M.G."/>
            <person name="De Carvalho L.P.S."/>
            <person name="Shen B."/>
        </authorList>
    </citation>
    <scope>NUCLEOTIDE SEQUENCE [LARGE SCALE GENOMIC DNA]</scope>
    <source>
        <strain evidence="8 9">NPDC050545</strain>
    </source>
</reference>
<accession>A0ABW7YSE8</accession>
<evidence type="ECO:0000313" key="8">
    <source>
        <dbReference type="EMBL" id="MFI6498213.1"/>
    </source>
</evidence>
<evidence type="ECO:0000256" key="6">
    <source>
        <dbReference type="RuleBase" id="RU361157"/>
    </source>
</evidence>
<comment type="similarity">
    <text evidence="6">Belongs to the ABC-2 integral membrane protein family.</text>
</comment>
<feature type="transmembrane region" description="Helical" evidence="6">
    <location>
        <begin position="127"/>
        <end position="145"/>
    </location>
</feature>
<protein>
    <recommendedName>
        <fullName evidence="6">Transport permease protein</fullName>
    </recommendedName>
</protein>
<dbReference type="InterPro" id="IPR013525">
    <property type="entry name" value="ABC2_TM"/>
</dbReference>
<evidence type="ECO:0000313" key="9">
    <source>
        <dbReference type="Proteomes" id="UP001612741"/>
    </source>
</evidence>
<dbReference type="Proteomes" id="UP001612741">
    <property type="component" value="Unassembled WGS sequence"/>
</dbReference>
<keyword evidence="3 6" id="KW-1133">Transmembrane helix</keyword>
<feature type="transmembrane region" description="Helical" evidence="6">
    <location>
        <begin position="37"/>
        <end position="56"/>
    </location>
</feature>
<feature type="transmembrane region" description="Helical" evidence="6">
    <location>
        <begin position="151"/>
        <end position="174"/>
    </location>
</feature>
<keyword evidence="6" id="KW-0813">Transport</keyword>
<dbReference type="Pfam" id="PF01061">
    <property type="entry name" value="ABC2_membrane"/>
    <property type="match status" value="1"/>
</dbReference>
<keyword evidence="2 6" id="KW-0812">Transmembrane</keyword>
<keyword evidence="5" id="KW-0046">Antibiotic resistance</keyword>
<feature type="transmembrane region" description="Helical" evidence="6">
    <location>
        <begin position="68"/>
        <end position="93"/>
    </location>
</feature>
<evidence type="ECO:0000256" key="2">
    <source>
        <dbReference type="ARBA" id="ARBA00022692"/>
    </source>
</evidence>
<evidence type="ECO:0000256" key="5">
    <source>
        <dbReference type="ARBA" id="ARBA00023251"/>
    </source>
</evidence>
<dbReference type="PANTHER" id="PTHR43229:SF2">
    <property type="entry name" value="NODULATION PROTEIN J"/>
    <property type="match status" value="1"/>
</dbReference>
<dbReference type="InterPro" id="IPR051784">
    <property type="entry name" value="Nod_factor_ABC_transporter"/>
</dbReference>
<proteinExistence type="inferred from homology"/>
<dbReference type="EMBL" id="JBITGY010000003">
    <property type="protein sequence ID" value="MFI6498213.1"/>
    <property type="molecule type" value="Genomic_DNA"/>
</dbReference>
<organism evidence="8 9">
    <name type="scientific">Nonomuraea typhae</name>
    <dbReference type="NCBI Taxonomy" id="2603600"/>
    <lineage>
        <taxon>Bacteria</taxon>
        <taxon>Bacillati</taxon>
        <taxon>Actinomycetota</taxon>
        <taxon>Actinomycetes</taxon>
        <taxon>Streptosporangiales</taxon>
        <taxon>Streptosporangiaceae</taxon>
        <taxon>Nonomuraea</taxon>
    </lineage>
</organism>
<feature type="transmembrane region" description="Helical" evidence="6">
    <location>
        <begin position="186"/>
        <end position="205"/>
    </location>
</feature>
<evidence type="ECO:0000256" key="1">
    <source>
        <dbReference type="ARBA" id="ARBA00004141"/>
    </source>
</evidence>
<gene>
    <name evidence="8" type="ORF">ACIBG2_12540</name>
</gene>
<dbReference type="RefSeq" id="WP_397081470.1">
    <property type="nucleotide sequence ID" value="NZ_JBITGY010000003.1"/>
</dbReference>